<evidence type="ECO:0000313" key="4">
    <source>
        <dbReference type="Proteomes" id="UP000298460"/>
    </source>
</evidence>
<comment type="caution">
    <text evidence="3">The sequence shown here is derived from an EMBL/GenBank/DDBJ whole genome shotgun (WGS) entry which is preliminary data.</text>
</comment>
<feature type="domain" description="SpoVT-AbrB" evidence="2">
    <location>
        <begin position="7"/>
        <end position="53"/>
    </location>
</feature>
<evidence type="ECO:0000259" key="2">
    <source>
        <dbReference type="PROSITE" id="PS51740"/>
    </source>
</evidence>
<organism evidence="3 4">
    <name type="scientific">Desulfosporosinus fructosivorans</name>
    <dbReference type="NCBI Taxonomy" id="2018669"/>
    <lineage>
        <taxon>Bacteria</taxon>
        <taxon>Bacillati</taxon>
        <taxon>Bacillota</taxon>
        <taxon>Clostridia</taxon>
        <taxon>Eubacteriales</taxon>
        <taxon>Desulfitobacteriaceae</taxon>
        <taxon>Desulfosporosinus</taxon>
    </lineage>
</organism>
<dbReference type="Pfam" id="PF04014">
    <property type="entry name" value="MazE_antitoxin"/>
    <property type="match status" value="1"/>
</dbReference>
<dbReference type="SMART" id="SM00966">
    <property type="entry name" value="SpoVT_AbrB"/>
    <property type="match status" value="1"/>
</dbReference>
<dbReference type="PROSITE" id="PS51740">
    <property type="entry name" value="SPOVT_ABRB"/>
    <property type="match status" value="1"/>
</dbReference>
<name>A0A4Z0R276_9FIRM</name>
<dbReference type="Proteomes" id="UP000298460">
    <property type="component" value="Unassembled WGS sequence"/>
</dbReference>
<dbReference type="InterPro" id="IPR037914">
    <property type="entry name" value="SpoVT-AbrB_sf"/>
</dbReference>
<gene>
    <name evidence="3" type="ORF">E4K67_17310</name>
</gene>
<dbReference type="PANTHER" id="PTHR36432:SF1">
    <property type="entry name" value="STAGE V SPORULATION PROTEIN T"/>
    <property type="match status" value="1"/>
</dbReference>
<dbReference type="EMBL" id="SPQQ01000006">
    <property type="protein sequence ID" value="TGE36858.1"/>
    <property type="molecule type" value="Genomic_DNA"/>
</dbReference>
<evidence type="ECO:0000256" key="1">
    <source>
        <dbReference type="PROSITE-ProRule" id="PRU01076"/>
    </source>
</evidence>
<dbReference type="OrthoDB" id="9782993at2"/>
<dbReference type="InterPro" id="IPR007159">
    <property type="entry name" value="SpoVT-AbrB_dom"/>
</dbReference>
<dbReference type="RefSeq" id="WP_135548909.1">
    <property type="nucleotide sequence ID" value="NZ_SPQQ01000006.1"/>
</dbReference>
<dbReference type="GO" id="GO:0003677">
    <property type="term" value="F:DNA binding"/>
    <property type="evidence" value="ECO:0007669"/>
    <property type="project" value="UniProtKB-UniRule"/>
</dbReference>
<dbReference type="AlphaFoldDB" id="A0A4Z0R276"/>
<dbReference type="PANTHER" id="PTHR36432">
    <property type="match status" value="1"/>
</dbReference>
<accession>A0A4Z0R276</accession>
<proteinExistence type="predicted"/>
<dbReference type="Gene3D" id="2.10.260.10">
    <property type="match status" value="1"/>
</dbReference>
<reference evidence="3 4" key="1">
    <citation type="submission" date="2019-03" db="EMBL/GenBank/DDBJ databases">
        <title>Draft Genome Sequence of Desulfosporosinus fructosivorans Strain 63.6F, Isolated from Marine Sediment in the Baltic Sea.</title>
        <authorList>
            <person name="Hausmann B."/>
            <person name="Vandieken V."/>
            <person name="Pjevac P."/>
            <person name="Schreck K."/>
            <person name="Herbold C.W."/>
            <person name="Loy A."/>
        </authorList>
    </citation>
    <scope>NUCLEOTIDE SEQUENCE [LARGE SCALE GENOMIC DNA]</scope>
    <source>
        <strain evidence="3 4">63.6F</strain>
    </source>
</reference>
<dbReference type="InterPro" id="IPR052731">
    <property type="entry name" value="B_subtilis_Trans_State_Reg"/>
</dbReference>
<dbReference type="NCBIfam" id="TIGR01439">
    <property type="entry name" value="lp_hng_hel_AbrB"/>
    <property type="match status" value="1"/>
</dbReference>
<keyword evidence="1 3" id="KW-0238">DNA-binding</keyword>
<sequence length="87" mass="9728">MLRISTGIIRRIDDLGRVVIPKEIRQTLNLHEGDPLELFPDNEGGLTLIKYQPGCVVCGKTKDLCEHRNGRSVCADCIDELSAVRPR</sequence>
<protein>
    <submittedName>
        <fullName evidence="3">AbrB/MazE/SpoVT family DNA-binding domain-containing protein</fullName>
    </submittedName>
</protein>
<evidence type="ECO:0000313" key="3">
    <source>
        <dbReference type="EMBL" id="TGE36858.1"/>
    </source>
</evidence>
<dbReference type="SUPFAM" id="SSF89447">
    <property type="entry name" value="AbrB/MazE/MraZ-like"/>
    <property type="match status" value="1"/>
</dbReference>
<keyword evidence="4" id="KW-1185">Reference proteome</keyword>